<evidence type="ECO:0000313" key="1">
    <source>
        <dbReference type="EMBL" id="KAH1046263.1"/>
    </source>
</evidence>
<dbReference type="Proteomes" id="UP000828251">
    <property type="component" value="Unassembled WGS sequence"/>
</dbReference>
<accession>A0A9D3ZL89</accession>
<feature type="non-terminal residue" evidence="1">
    <location>
        <position position="108"/>
    </location>
</feature>
<proteinExistence type="predicted"/>
<sequence>MNDNIISFNQLVTDLVNMNENFKDEHLILMLLKSLFKEFEFFETTLLHGKANVSLSVMCVTLYGYELRKMEKHRNSTRDVKVLVVQVRPHIRSKVQKGDPSQKENQVK</sequence>
<organism evidence="1 2">
    <name type="scientific">Gossypium stocksii</name>
    <dbReference type="NCBI Taxonomy" id="47602"/>
    <lineage>
        <taxon>Eukaryota</taxon>
        <taxon>Viridiplantae</taxon>
        <taxon>Streptophyta</taxon>
        <taxon>Embryophyta</taxon>
        <taxon>Tracheophyta</taxon>
        <taxon>Spermatophyta</taxon>
        <taxon>Magnoliopsida</taxon>
        <taxon>eudicotyledons</taxon>
        <taxon>Gunneridae</taxon>
        <taxon>Pentapetalae</taxon>
        <taxon>rosids</taxon>
        <taxon>malvids</taxon>
        <taxon>Malvales</taxon>
        <taxon>Malvaceae</taxon>
        <taxon>Malvoideae</taxon>
        <taxon>Gossypium</taxon>
    </lineage>
</organism>
<comment type="caution">
    <text evidence="1">The sequence shown here is derived from an EMBL/GenBank/DDBJ whole genome shotgun (WGS) entry which is preliminary data.</text>
</comment>
<name>A0A9D3ZL89_9ROSI</name>
<gene>
    <name evidence="1" type="ORF">J1N35_037047</name>
</gene>
<dbReference type="OrthoDB" id="1827308at2759"/>
<dbReference type="EMBL" id="JAIQCV010000011">
    <property type="protein sequence ID" value="KAH1046263.1"/>
    <property type="molecule type" value="Genomic_DNA"/>
</dbReference>
<keyword evidence="2" id="KW-1185">Reference proteome</keyword>
<evidence type="ECO:0008006" key="3">
    <source>
        <dbReference type="Google" id="ProtNLM"/>
    </source>
</evidence>
<reference evidence="1 2" key="1">
    <citation type="journal article" date="2021" name="Plant Biotechnol. J.">
        <title>Multi-omics assisted identification of the key and species-specific regulatory components of drought-tolerant mechanisms in Gossypium stocksii.</title>
        <authorList>
            <person name="Yu D."/>
            <person name="Ke L."/>
            <person name="Zhang D."/>
            <person name="Wu Y."/>
            <person name="Sun Y."/>
            <person name="Mei J."/>
            <person name="Sun J."/>
            <person name="Sun Y."/>
        </authorList>
    </citation>
    <scope>NUCLEOTIDE SEQUENCE [LARGE SCALE GENOMIC DNA]</scope>
    <source>
        <strain evidence="2">cv. E1</strain>
        <tissue evidence="1">Leaf</tissue>
    </source>
</reference>
<dbReference type="AlphaFoldDB" id="A0A9D3ZL89"/>
<evidence type="ECO:0000313" key="2">
    <source>
        <dbReference type="Proteomes" id="UP000828251"/>
    </source>
</evidence>
<protein>
    <recommendedName>
        <fullName evidence="3">Retrovirus-related Pol polyprotein from transposon TNT 1-94</fullName>
    </recommendedName>
</protein>